<sequence length="395" mass="42587">MRSPLRVVSLISSVLTVTGALLPTVPAGFTNEEIAIVRKNLIQVANQSWELGTAAEALTEFSWPALSVFNASAFPPPAHLNVSLNATDVLLIANRTVSNKPPTSLALIASEGSAADPASIGVSVLLANWTRPDLTNTAYAQAAGDQLKYLLGSTPRSDAGAISHRASEVQLWADYVYMVPPFIAYFGALQGGEGGKSLLQIAYDQCRLYRDALRDPSGLWRHITLGSWQDDTHWATGNGWAAAGMLRVLQTLNHSSQAEKFAAQQANLTEWIQEILVASWANQKPNGTLFNVIDDPTSFGDTAGTALLASVTYRMAAINNDTTLIPAANRALKLIQDSVDEEGWLHSAVDPYTFHNPLAADAHSPEGQAFVLLLHSAWRAFSNVFSQNKRVITLV</sequence>
<reference evidence="3 4" key="1">
    <citation type="journal article" date="2019" name="Nat. Ecol. Evol.">
        <title>Megaphylogeny resolves global patterns of mushroom evolution.</title>
        <authorList>
            <person name="Varga T."/>
            <person name="Krizsan K."/>
            <person name="Foldi C."/>
            <person name="Dima B."/>
            <person name="Sanchez-Garcia M."/>
            <person name="Sanchez-Ramirez S."/>
            <person name="Szollosi G.J."/>
            <person name="Szarkandi J.G."/>
            <person name="Papp V."/>
            <person name="Albert L."/>
            <person name="Andreopoulos W."/>
            <person name="Angelini C."/>
            <person name="Antonin V."/>
            <person name="Barry K.W."/>
            <person name="Bougher N.L."/>
            <person name="Buchanan P."/>
            <person name="Buyck B."/>
            <person name="Bense V."/>
            <person name="Catcheside P."/>
            <person name="Chovatia M."/>
            <person name="Cooper J."/>
            <person name="Damon W."/>
            <person name="Desjardin D."/>
            <person name="Finy P."/>
            <person name="Geml J."/>
            <person name="Haridas S."/>
            <person name="Hughes K."/>
            <person name="Justo A."/>
            <person name="Karasinski D."/>
            <person name="Kautmanova I."/>
            <person name="Kiss B."/>
            <person name="Kocsube S."/>
            <person name="Kotiranta H."/>
            <person name="LaButti K.M."/>
            <person name="Lechner B.E."/>
            <person name="Liimatainen K."/>
            <person name="Lipzen A."/>
            <person name="Lukacs Z."/>
            <person name="Mihaltcheva S."/>
            <person name="Morgado L.N."/>
            <person name="Niskanen T."/>
            <person name="Noordeloos M.E."/>
            <person name="Ohm R.A."/>
            <person name="Ortiz-Santana B."/>
            <person name="Ovrebo C."/>
            <person name="Racz N."/>
            <person name="Riley R."/>
            <person name="Savchenko A."/>
            <person name="Shiryaev A."/>
            <person name="Soop K."/>
            <person name="Spirin V."/>
            <person name="Szebenyi C."/>
            <person name="Tomsovsky M."/>
            <person name="Tulloss R.E."/>
            <person name="Uehling J."/>
            <person name="Grigoriev I.V."/>
            <person name="Vagvolgyi C."/>
            <person name="Papp T."/>
            <person name="Martin F.M."/>
            <person name="Miettinen O."/>
            <person name="Hibbett D.S."/>
            <person name="Nagy L.G."/>
        </authorList>
    </citation>
    <scope>NUCLEOTIDE SEQUENCE [LARGE SCALE GENOMIC DNA]</scope>
    <source>
        <strain evidence="3 4">CBS 166.37</strain>
    </source>
</reference>
<accession>A0A5C3MED4</accession>
<dbReference type="OrthoDB" id="4138492at2759"/>
<dbReference type="Gene3D" id="1.50.10.10">
    <property type="match status" value="1"/>
</dbReference>
<dbReference type="Proteomes" id="UP000308652">
    <property type="component" value="Unassembled WGS sequence"/>
</dbReference>
<feature type="signal peptide" evidence="2">
    <location>
        <begin position="1"/>
        <end position="20"/>
    </location>
</feature>
<protein>
    <submittedName>
        <fullName evidence="3">Six-hairpin glycosidase-like protein</fullName>
    </submittedName>
</protein>
<dbReference type="InterPro" id="IPR008928">
    <property type="entry name" value="6-hairpin_glycosidase_sf"/>
</dbReference>
<keyword evidence="2" id="KW-0732">Signal</keyword>
<dbReference type="GO" id="GO:0016798">
    <property type="term" value="F:hydrolase activity, acting on glycosyl bonds"/>
    <property type="evidence" value="ECO:0007669"/>
    <property type="project" value="UniProtKB-KW"/>
</dbReference>
<feature type="chain" id="PRO_5022765369" evidence="2">
    <location>
        <begin position="21"/>
        <end position="395"/>
    </location>
</feature>
<dbReference type="EMBL" id="ML213591">
    <property type="protein sequence ID" value="TFK43267.1"/>
    <property type="molecule type" value="Genomic_DNA"/>
</dbReference>
<gene>
    <name evidence="3" type="ORF">BDQ12DRAFT_674680</name>
</gene>
<dbReference type="PANTHER" id="PTHR41814:SF1">
    <property type="entry name" value="CELLULASE"/>
    <property type="match status" value="1"/>
</dbReference>
<evidence type="ECO:0000313" key="3">
    <source>
        <dbReference type="EMBL" id="TFK43267.1"/>
    </source>
</evidence>
<dbReference type="STRING" id="68775.A0A5C3MED4"/>
<dbReference type="InterPro" id="IPR012341">
    <property type="entry name" value="6hp_glycosidase-like_sf"/>
</dbReference>
<keyword evidence="4" id="KW-1185">Reference proteome</keyword>
<dbReference type="AlphaFoldDB" id="A0A5C3MED4"/>
<organism evidence="3 4">
    <name type="scientific">Crucibulum laeve</name>
    <dbReference type="NCBI Taxonomy" id="68775"/>
    <lineage>
        <taxon>Eukaryota</taxon>
        <taxon>Fungi</taxon>
        <taxon>Dikarya</taxon>
        <taxon>Basidiomycota</taxon>
        <taxon>Agaricomycotina</taxon>
        <taxon>Agaricomycetes</taxon>
        <taxon>Agaricomycetidae</taxon>
        <taxon>Agaricales</taxon>
        <taxon>Agaricineae</taxon>
        <taxon>Nidulariaceae</taxon>
        <taxon>Crucibulum</taxon>
    </lineage>
</organism>
<evidence type="ECO:0000313" key="4">
    <source>
        <dbReference type="Proteomes" id="UP000308652"/>
    </source>
</evidence>
<dbReference type="SUPFAM" id="SSF48208">
    <property type="entry name" value="Six-hairpin glycosidases"/>
    <property type="match status" value="1"/>
</dbReference>
<dbReference type="PANTHER" id="PTHR41814">
    <property type="entry name" value="EXPRESSED PROTEIN"/>
    <property type="match status" value="1"/>
</dbReference>
<dbReference type="GO" id="GO:0005975">
    <property type="term" value="P:carbohydrate metabolic process"/>
    <property type="evidence" value="ECO:0007669"/>
    <property type="project" value="InterPro"/>
</dbReference>
<dbReference type="InterPro" id="IPR010905">
    <property type="entry name" value="Glyco_hydro_88"/>
</dbReference>
<keyword evidence="3" id="KW-0326">Glycosidase</keyword>
<evidence type="ECO:0000256" key="1">
    <source>
        <dbReference type="ARBA" id="ARBA00022801"/>
    </source>
</evidence>
<proteinExistence type="predicted"/>
<dbReference type="Pfam" id="PF07470">
    <property type="entry name" value="Glyco_hydro_88"/>
    <property type="match status" value="1"/>
</dbReference>
<name>A0A5C3MED4_9AGAR</name>
<keyword evidence="1" id="KW-0378">Hydrolase</keyword>
<evidence type="ECO:0000256" key="2">
    <source>
        <dbReference type="SAM" id="SignalP"/>
    </source>
</evidence>